<accession>A0ABV3BU33</accession>
<gene>
    <name evidence="2" type="ORF">ABZ921_26745</name>
</gene>
<proteinExistence type="predicted"/>
<organism evidence="2 3">
    <name type="scientific">Streptomyces atriruber</name>
    <dbReference type="NCBI Taxonomy" id="545121"/>
    <lineage>
        <taxon>Bacteria</taxon>
        <taxon>Bacillati</taxon>
        <taxon>Actinomycetota</taxon>
        <taxon>Actinomycetes</taxon>
        <taxon>Kitasatosporales</taxon>
        <taxon>Streptomycetaceae</taxon>
        <taxon>Streptomyces</taxon>
    </lineage>
</organism>
<feature type="region of interest" description="Disordered" evidence="1">
    <location>
        <begin position="1"/>
        <end position="24"/>
    </location>
</feature>
<evidence type="ECO:0000256" key="1">
    <source>
        <dbReference type="SAM" id="MobiDB-lite"/>
    </source>
</evidence>
<comment type="caution">
    <text evidence="2">The sequence shown here is derived from an EMBL/GenBank/DDBJ whole genome shotgun (WGS) entry which is preliminary data.</text>
</comment>
<dbReference type="EMBL" id="JBEYXV010000014">
    <property type="protein sequence ID" value="MEU6824245.1"/>
    <property type="molecule type" value="Genomic_DNA"/>
</dbReference>
<name>A0ABV3BU33_9ACTN</name>
<dbReference type="RefSeq" id="WP_359353481.1">
    <property type="nucleotide sequence ID" value="NZ_JBEYXV010000014.1"/>
</dbReference>
<evidence type="ECO:0000313" key="3">
    <source>
        <dbReference type="Proteomes" id="UP001551176"/>
    </source>
</evidence>
<keyword evidence="3" id="KW-1185">Reference proteome</keyword>
<evidence type="ECO:0000313" key="2">
    <source>
        <dbReference type="EMBL" id="MEU6824245.1"/>
    </source>
</evidence>
<evidence type="ECO:0008006" key="4">
    <source>
        <dbReference type="Google" id="ProtNLM"/>
    </source>
</evidence>
<protein>
    <recommendedName>
        <fullName evidence="4">GNAT family N-acetyltransferase</fullName>
    </recommendedName>
</protein>
<reference evidence="2 3" key="1">
    <citation type="submission" date="2024-06" db="EMBL/GenBank/DDBJ databases">
        <title>The Natural Products Discovery Center: Release of the First 8490 Sequenced Strains for Exploring Actinobacteria Biosynthetic Diversity.</title>
        <authorList>
            <person name="Kalkreuter E."/>
            <person name="Kautsar S.A."/>
            <person name="Yang D."/>
            <person name="Bader C.D."/>
            <person name="Teijaro C.N."/>
            <person name="Fluegel L."/>
            <person name="Davis C.M."/>
            <person name="Simpson J.R."/>
            <person name="Lauterbach L."/>
            <person name="Steele A.D."/>
            <person name="Gui C."/>
            <person name="Meng S."/>
            <person name="Li G."/>
            <person name="Viehrig K."/>
            <person name="Ye F."/>
            <person name="Su P."/>
            <person name="Kiefer A.F."/>
            <person name="Nichols A."/>
            <person name="Cepeda A.J."/>
            <person name="Yan W."/>
            <person name="Fan B."/>
            <person name="Jiang Y."/>
            <person name="Adhikari A."/>
            <person name="Zheng C.-J."/>
            <person name="Schuster L."/>
            <person name="Cowan T.M."/>
            <person name="Smanski M.J."/>
            <person name="Chevrette M.G."/>
            <person name="De Carvalho L.P.S."/>
            <person name="Shen B."/>
        </authorList>
    </citation>
    <scope>NUCLEOTIDE SEQUENCE [LARGE SCALE GENOMIC DNA]</scope>
    <source>
        <strain evidence="2 3">NPDC046838</strain>
    </source>
</reference>
<sequence length="250" mass="25849">MITDPQSTQHTRHAEHPHATGPAHAAVRNNAAWCDAVCRSHGVPGAVEGGVWASPRRTPPLYPDAVTLSPDATPDDVVARIDLTSPGASVKDSFGVLDLSAAGFEVLFEAQWIHRPATDAGTGPGGWGPVEGGDRLADWEAAWSGDGTSEGLLFRAALLDDGAVFLANTADGAIGAGAVAYPGASVIGVSNLFAADDDLDGAWRACLDATDRLWPGVPVVGYEHGEALAAAVRQGFESVGPLRVWLRTDG</sequence>
<dbReference type="Proteomes" id="UP001551176">
    <property type="component" value="Unassembled WGS sequence"/>
</dbReference>